<dbReference type="Proteomes" id="UP000800097">
    <property type="component" value="Unassembled WGS sequence"/>
</dbReference>
<feature type="compositionally biased region" description="Polar residues" evidence="1">
    <location>
        <begin position="46"/>
        <end position="66"/>
    </location>
</feature>
<dbReference type="EMBL" id="ML986512">
    <property type="protein sequence ID" value="KAF2273209.1"/>
    <property type="molecule type" value="Genomic_DNA"/>
</dbReference>
<keyword evidence="3" id="KW-1185">Reference proteome</keyword>
<dbReference type="RefSeq" id="XP_033650748.1">
    <property type="nucleotide sequence ID" value="XM_033801187.1"/>
</dbReference>
<feature type="region of interest" description="Disordered" evidence="1">
    <location>
        <begin position="1"/>
        <end position="66"/>
    </location>
</feature>
<sequence>MQASRVSSRAIKHLASSTQAKSLRTTASTARAFTTAILPSKRPGPSMTSTSDRNSQTFHTSNSLLNSLDWDPDSKVDPIGVPSAPAVVPKLREAPTVAKTEAEFVPTIYAVDGDSSRIAGPHDQL</sequence>
<evidence type="ECO:0000256" key="1">
    <source>
        <dbReference type="SAM" id="MobiDB-lite"/>
    </source>
</evidence>
<gene>
    <name evidence="2" type="ORF">EI97DRAFT_461283</name>
</gene>
<reference evidence="2" key="1">
    <citation type="journal article" date="2020" name="Stud. Mycol.">
        <title>101 Dothideomycetes genomes: a test case for predicting lifestyles and emergence of pathogens.</title>
        <authorList>
            <person name="Haridas S."/>
            <person name="Albert R."/>
            <person name="Binder M."/>
            <person name="Bloem J."/>
            <person name="Labutti K."/>
            <person name="Salamov A."/>
            <person name="Andreopoulos B."/>
            <person name="Baker S."/>
            <person name="Barry K."/>
            <person name="Bills G."/>
            <person name="Bluhm B."/>
            <person name="Cannon C."/>
            <person name="Castanera R."/>
            <person name="Culley D."/>
            <person name="Daum C."/>
            <person name="Ezra D."/>
            <person name="Gonzalez J."/>
            <person name="Henrissat B."/>
            <person name="Kuo A."/>
            <person name="Liang C."/>
            <person name="Lipzen A."/>
            <person name="Lutzoni F."/>
            <person name="Magnuson J."/>
            <person name="Mondo S."/>
            <person name="Nolan M."/>
            <person name="Ohm R."/>
            <person name="Pangilinan J."/>
            <person name="Park H.-J."/>
            <person name="Ramirez L."/>
            <person name="Alfaro M."/>
            <person name="Sun H."/>
            <person name="Tritt A."/>
            <person name="Yoshinaga Y."/>
            <person name="Zwiers L.-H."/>
            <person name="Turgeon B."/>
            <person name="Goodwin S."/>
            <person name="Spatafora J."/>
            <person name="Crous P."/>
            <person name="Grigoriev I."/>
        </authorList>
    </citation>
    <scope>NUCLEOTIDE SEQUENCE</scope>
    <source>
        <strain evidence="2">CBS 379.55</strain>
    </source>
</reference>
<organism evidence="2 3">
    <name type="scientific">Westerdykella ornata</name>
    <dbReference type="NCBI Taxonomy" id="318751"/>
    <lineage>
        <taxon>Eukaryota</taxon>
        <taxon>Fungi</taxon>
        <taxon>Dikarya</taxon>
        <taxon>Ascomycota</taxon>
        <taxon>Pezizomycotina</taxon>
        <taxon>Dothideomycetes</taxon>
        <taxon>Pleosporomycetidae</taxon>
        <taxon>Pleosporales</taxon>
        <taxon>Sporormiaceae</taxon>
        <taxon>Westerdykella</taxon>
    </lineage>
</organism>
<dbReference type="GeneID" id="54554362"/>
<proteinExistence type="predicted"/>
<evidence type="ECO:0000313" key="3">
    <source>
        <dbReference type="Proteomes" id="UP000800097"/>
    </source>
</evidence>
<accession>A0A6A6JDE5</accession>
<dbReference type="AlphaFoldDB" id="A0A6A6JDE5"/>
<feature type="compositionally biased region" description="Low complexity" evidence="1">
    <location>
        <begin position="20"/>
        <end position="36"/>
    </location>
</feature>
<protein>
    <submittedName>
        <fullName evidence="2">Uncharacterized protein</fullName>
    </submittedName>
</protein>
<evidence type="ECO:0000313" key="2">
    <source>
        <dbReference type="EMBL" id="KAF2273209.1"/>
    </source>
</evidence>
<name>A0A6A6JDE5_WESOR</name>